<reference evidence="2" key="1">
    <citation type="submission" date="2019-09" db="EMBL/GenBank/DDBJ databases">
        <title>Draft genome information of white flower Hibiscus syriacus.</title>
        <authorList>
            <person name="Kim Y.-M."/>
        </authorList>
    </citation>
    <scope>NUCLEOTIDE SEQUENCE [LARGE SCALE GENOMIC DNA]</scope>
    <source>
        <strain evidence="2">YM2019G1</strain>
    </source>
</reference>
<dbReference type="PANTHER" id="PTHR12136:SF103">
    <property type="entry name" value="PROTEIN ENHANCED DISEASE RESISTANCE 2-LIKE"/>
    <property type="match status" value="1"/>
</dbReference>
<protein>
    <submittedName>
        <fullName evidence="2">Protein-tyrosine sulfotransferase-like</fullName>
    </submittedName>
</protein>
<dbReference type="GO" id="GO:0016740">
    <property type="term" value="F:transferase activity"/>
    <property type="evidence" value="ECO:0007669"/>
    <property type="project" value="UniProtKB-KW"/>
</dbReference>
<dbReference type="GO" id="GO:0008289">
    <property type="term" value="F:lipid binding"/>
    <property type="evidence" value="ECO:0007669"/>
    <property type="project" value="InterPro"/>
</dbReference>
<evidence type="ECO:0000259" key="1">
    <source>
        <dbReference type="PROSITE" id="PS50848"/>
    </source>
</evidence>
<feature type="domain" description="START" evidence="1">
    <location>
        <begin position="49"/>
        <end position="223"/>
    </location>
</feature>
<comment type="caution">
    <text evidence="2">The sequence shown here is derived from an EMBL/GenBank/DDBJ whole genome shotgun (WGS) entry which is preliminary data.</text>
</comment>
<dbReference type="PROSITE" id="PS50848">
    <property type="entry name" value="START"/>
    <property type="match status" value="1"/>
</dbReference>
<accession>A0A6A3BI78</accession>
<dbReference type="InterPro" id="IPR045096">
    <property type="entry name" value="EDR2-like"/>
</dbReference>
<dbReference type="Gene3D" id="3.30.530.20">
    <property type="match status" value="1"/>
</dbReference>
<dbReference type="EMBL" id="VEPZ02000869">
    <property type="protein sequence ID" value="KAE8714742.1"/>
    <property type="molecule type" value="Genomic_DNA"/>
</dbReference>
<dbReference type="InterPro" id="IPR002913">
    <property type="entry name" value="START_lipid-bd_dom"/>
</dbReference>
<dbReference type="AlphaFoldDB" id="A0A6A3BI78"/>
<name>A0A6A3BI78_HIBSY</name>
<evidence type="ECO:0000313" key="2">
    <source>
        <dbReference type="EMBL" id="KAE8714742.1"/>
    </source>
</evidence>
<dbReference type="InterPro" id="IPR023393">
    <property type="entry name" value="START-like_dom_sf"/>
</dbReference>
<dbReference type="SUPFAM" id="SSF55961">
    <property type="entry name" value="Bet v1-like"/>
    <property type="match status" value="1"/>
</dbReference>
<dbReference type="PANTHER" id="PTHR12136">
    <property type="entry name" value="ENHANCED DISEASE RESISTANCE-RELATED"/>
    <property type="match status" value="1"/>
</dbReference>
<dbReference type="CDD" id="cd00177">
    <property type="entry name" value="START"/>
    <property type="match status" value="1"/>
</dbReference>
<sequence>MDLVYSLNSCTKRSESMRKLSRKNSVSWPFCSSVHAEAMISDITVPSSWKIFGCENGLRLFKEAKHRDSHGGHWDDHPAIMAVGMVDGTSEAIFLAVMSLGPSRSEWDFCVYQGNVVECLDDHTDIIHKKLYSDWLPWGMKQRDLLLQRYWRREDDGTYVILYHSVVHEKCPPQSGYVRAHLKSGGYVITPVNQGQQSTVKHMLAIDWKFWKFYVRPSAARSLTISMLKRVAALRELFKGKQGIILPIACPGSG</sequence>
<dbReference type="SMART" id="SM00234">
    <property type="entry name" value="START"/>
    <property type="match status" value="1"/>
</dbReference>
<organism evidence="2 3">
    <name type="scientific">Hibiscus syriacus</name>
    <name type="common">Rose of Sharon</name>
    <dbReference type="NCBI Taxonomy" id="106335"/>
    <lineage>
        <taxon>Eukaryota</taxon>
        <taxon>Viridiplantae</taxon>
        <taxon>Streptophyta</taxon>
        <taxon>Embryophyta</taxon>
        <taxon>Tracheophyta</taxon>
        <taxon>Spermatophyta</taxon>
        <taxon>Magnoliopsida</taxon>
        <taxon>eudicotyledons</taxon>
        <taxon>Gunneridae</taxon>
        <taxon>Pentapetalae</taxon>
        <taxon>rosids</taxon>
        <taxon>malvids</taxon>
        <taxon>Malvales</taxon>
        <taxon>Malvaceae</taxon>
        <taxon>Malvoideae</taxon>
        <taxon>Hibiscus</taxon>
    </lineage>
</organism>
<evidence type="ECO:0000313" key="3">
    <source>
        <dbReference type="Proteomes" id="UP000436088"/>
    </source>
</evidence>
<keyword evidence="3" id="KW-1185">Reference proteome</keyword>
<proteinExistence type="predicted"/>
<gene>
    <name evidence="2" type="ORF">F3Y22_tig00110194pilonHSYRG00145</name>
</gene>
<dbReference type="Proteomes" id="UP000436088">
    <property type="component" value="Unassembled WGS sequence"/>
</dbReference>
<dbReference type="Pfam" id="PF01852">
    <property type="entry name" value="START"/>
    <property type="match status" value="1"/>
</dbReference>
<dbReference type="FunFam" id="3.30.530.20:FF:000068">
    <property type="entry name" value="Pleckstrin homology (PH) and lipid-binding START domains-containing protein"/>
    <property type="match status" value="1"/>
</dbReference>